<name>A0A0R3RNY9_9BILA</name>
<dbReference type="AlphaFoldDB" id="A0A0R3RNY9"/>
<dbReference type="WBParaSite" id="EEL_0000320001-mRNA-1">
    <property type="protein sequence ID" value="EEL_0000320001-mRNA-1"/>
    <property type="gene ID" value="EEL_0000320001"/>
</dbReference>
<feature type="region of interest" description="Disordered" evidence="1">
    <location>
        <begin position="88"/>
        <end position="117"/>
    </location>
</feature>
<protein>
    <submittedName>
        <fullName evidence="3">Pecanex-like protein</fullName>
    </submittedName>
</protein>
<organism evidence="2 3">
    <name type="scientific">Elaeophora elaphi</name>
    <dbReference type="NCBI Taxonomy" id="1147741"/>
    <lineage>
        <taxon>Eukaryota</taxon>
        <taxon>Metazoa</taxon>
        <taxon>Ecdysozoa</taxon>
        <taxon>Nematoda</taxon>
        <taxon>Chromadorea</taxon>
        <taxon>Rhabditida</taxon>
        <taxon>Spirurina</taxon>
        <taxon>Spiruromorpha</taxon>
        <taxon>Filarioidea</taxon>
        <taxon>Onchocercidae</taxon>
        <taxon>Elaeophora</taxon>
    </lineage>
</organism>
<proteinExistence type="predicted"/>
<keyword evidence="2" id="KW-1185">Reference proteome</keyword>
<accession>A0A0R3RNY9</accession>
<evidence type="ECO:0000313" key="2">
    <source>
        <dbReference type="Proteomes" id="UP000050640"/>
    </source>
</evidence>
<dbReference type="Proteomes" id="UP000050640">
    <property type="component" value="Unplaced"/>
</dbReference>
<reference evidence="3" key="1">
    <citation type="submission" date="2017-02" db="UniProtKB">
        <authorList>
            <consortium name="WormBaseParasite"/>
        </authorList>
    </citation>
    <scope>IDENTIFICATION</scope>
</reference>
<evidence type="ECO:0000256" key="1">
    <source>
        <dbReference type="SAM" id="MobiDB-lite"/>
    </source>
</evidence>
<dbReference type="STRING" id="1147741.A0A0R3RNY9"/>
<sequence length="189" mass="20654">LLTDSTSVSSKLNHDAILHHGGKILETSSSPISSAISQRDISISSGLADSESSPLTPGAPTSIKLCQSNRYHKQQSNTDMNRSQMAQIKIDSSFEVDTSGREVRSPPPPSPRLETEKRSLSMVLASDLFAFSTGRVPERAESCEELDVDFAEQTGDKLYAQKKQKAENATIPVFFSLILKIPPFPNFTK</sequence>
<evidence type="ECO:0000313" key="3">
    <source>
        <dbReference type="WBParaSite" id="EEL_0000320001-mRNA-1"/>
    </source>
</evidence>